<dbReference type="Gene3D" id="3.40.50.1820">
    <property type="entry name" value="alpha/beta hydrolase"/>
    <property type="match status" value="1"/>
</dbReference>
<dbReference type="ExpressionAtlas" id="A0A3L6FLM2">
    <property type="expression patterns" value="baseline and differential"/>
</dbReference>
<dbReference type="InterPro" id="IPR029058">
    <property type="entry name" value="AB_hydrolase_fold"/>
</dbReference>
<evidence type="ECO:0000256" key="1">
    <source>
        <dbReference type="SAM" id="MobiDB-lite"/>
    </source>
</evidence>
<dbReference type="PANTHER" id="PTHR31479:SF3">
    <property type="entry name" value="ALPHA_BETA-HYDROLASES SUPERFAMILY PROTEIN"/>
    <property type="match status" value="1"/>
</dbReference>
<evidence type="ECO:0000313" key="2">
    <source>
        <dbReference type="EMBL" id="PWZ34039.1"/>
    </source>
</evidence>
<name>A0A3L6FLM2_MAIZE</name>
<reference evidence="2" key="1">
    <citation type="journal article" date="2018" name="Nat. Genet.">
        <title>Extensive intraspecific gene order and gene structural variations between Mo17 and other maize genomes.</title>
        <authorList>
            <person name="Sun S."/>
            <person name="Zhou Y."/>
            <person name="Chen J."/>
            <person name="Shi J."/>
            <person name="Zhao H."/>
            <person name="Zhao H."/>
            <person name="Song W."/>
            <person name="Zhang M."/>
            <person name="Cui Y."/>
            <person name="Dong X."/>
            <person name="Liu H."/>
            <person name="Ma X."/>
            <person name="Jiao Y."/>
            <person name="Wang B."/>
            <person name="Wei X."/>
            <person name="Stein J.C."/>
            <person name="Glaubitz J.C."/>
            <person name="Lu F."/>
            <person name="Yu G."/>
            <person name="Liang C."/>
            <person name="Fengler K."/>
            <person name="Li B."/>
            <person name="Rafalski A."/>
            <person name="Schnable P.S."/>
            <person name="Ware D.H."/>
            <person name="Buckler E.S."/>
            <person name="Lai J."/>
        </authorList>
    </citation>
    <scope>NUCLEOTIDE SEQUENCE [LARGE SCALE GENOMIC DNA]</scope>
    <source>
        <tissue evidence="2">Seedling</tissue>
    </source>
</reference>
<dbReference type="EMBL" id="NCVQ01000004">
    <property type="protein sequence ID" value="PWZ34039.1"/>
    <property type="molecule type" value="Genomic_DNA"/>
</dbReference>
<organism evidence="2">
    <name type="scientific">Zea mays</name>
    <name type="common">Maize</name>
    <dbReference type="NCBI Taxonomy" id="4577"/>
    <lineage>
        <taxon>Eukaryota</taxon>
        <taxon>Viridiplantae</taxon>
        <taxon>Streptophyta</taxon>
        <taxon>Embryophyta</taxon>
        <taxon>Tracheophyta</taxon>
        <taxon>Spermatophyta</taxon>
        <taxon>Magnoliopsida</taxon>
        <taxon>Liliopsida</taxon>
        <taxon>Poales</taxon>
        <taxon>Poaceae</taxon>
        <taxon>PACMAD clade</taxon>
        <taxon>Panicoideae</taxon>
        <taxon>Andropogonodae</taxon>
        <taxon>Andropogoneae</taxon>
        <taxon>Tripsacinae</taxon>
        <taxon>Zea</taxon>
    </lineage>
</organism>
<feature type="region of interest" description="Disordered" evidence="1">
    <location>
        <begin position="15"/>
        <end position="67"/>
    </location>
</feature>
<dbReference type="SUPFAM" id="SSF53474">
    <property type="entry name" value="alpha/beta-Hydrolases"/>
    <property type="match status" value="1"/>
</dbReference>
<dbReference type="AlphaFoldDB" id="A0A3L6FLM2"/>
<proteinExistence type="predicted"/>
<dbReference type="Proteomes" id="UP000251960">
    <property type="component" value="Chromosome 3"/>
</dbReference>
<comment type="caution">
    <text evidence="2">The sequence shown here is derived from an EMBL/GenBank/DDBJ whole genome shotgun (WGS) entry which is preliminary data.</text>
</comment>
<dbReference type="PANTHER" id="PTHR31479">
    <property type="entry name" value="ALPHA/BETA-HYDROLASES SUPERFAMILY PROTEIN"/>
    <property type="match status" value="1"/>
</dbReference>
<accession>A0A3L6FLM2</accession>
<protein>
    <submittedName>
        <fullName evidence="2">GDSL esterase/lipase</fullName>
    </submittedName>
</protein>
<feature type="region of interest" description="Disordered" evidence="1">
    <location>
        <begin position="293"/>
        <end position="325"/>
    </location>
</feature>
<sequence>MICFNSDFSDLVLASPPSPSDRRQFPCPHSHRGRGSPFLPRQSIRSSQRREEEMGSNAAGKPPPPAAAAVSWEFHATGPRNLTSPGWRDLIRSSWRDPSYRRIAVSCFVQAAYLLELDRQEGRAGEAALAPNWWKPFKYKLVRPLIDSRDGSIYGALLEWDQLAALADLIVAKPQGAPKVVLALRGTVLRQLTVVRDLEDDLRLFALESLRGSVRFTGALEVLKSAIHRHGSANVCVAGHSLGAGFALQVGRALAKDGTFVECHLFNPPSVSLGTGLRKIQEKASSVLKRYISRSRGGGGSGSSSSSNVSPGPGEELQAAARDGVGEEEMSREVKRWVPNLYVNSCDYICCFYADRSGVATVTEEKRSGVHSKLYVIAKGPSKFLEAHGLQQWWSDDSELHLAVHDSKLMYRHLKSLYVEQ</sequence>
<gene>
    <name evidence="2" type="primary">At4g10955_4</name>
    <name evidence="2" type="ORF">Zm00014a_005704</name>
</gene>
<feature type="compositionally biased region" description="Low complexity" evidence="1">
    <location>
        <begin position="303"/>
        <end position="314"/>
    </location>
</feature>